<feature type="region of interest" description="Disordered" evidence="1">
    <location>
        <begin position="1"/>
        <end position="33"/>
    </location>
</feature>
<feature type="region of interest" description="Disordered" evidence="1">
    <location>
        <begin position="105"/>
        <end position="125"/>
    </location>
</feature>
<organism evidence="2 3">
    <name type="scientific">Spodoptera exigua</name>
    <name type="common">Beet armyworm</name>
    <name type="synonym">Noctua fulgens</name>
    <dbReference type="NCBI Taxonomy" id="7107"/>
    <lineage>
        <taxon>Eukaryota</taxon>
        <taxon>Metazoa</taxon>
        <taxon>Ecdysozoa</taxon>
        <taxon>Arthropoda</taxon>
        <taxon>Hexapoda</taxon>
        <taxon>Insecta</taxon>
        <taxon>Pterygota</taxon>
        <taxon>Neoptera</taxon>
        <taxon>Endopterygota</taxon>
        <taxon>Lepidoptera</taxon>
        <taxon>Glossata</taxon>
        <taxon>Ditrysia</taxon>
        <taxon>Noctuoidea</taxon>
        <taxon>Noctuidae</taxon>
        <taxon>Amphipyrinae</taxon>
        <taxon>Spodoptera</taxon>
    </lineage>
</organism>
<comment type="caution">
    <text evidence="2">The sequence shown here is derived from an EMBL/GenBank/DDBJ whole genome shotgun (WGS) entry which is preliminary data.</text>
</comment>
<name>A0A835GMT1_SPOEX</name>
<evidence type="ECO:0000256" key="1">
    <source>
        <dbReference type="SAM" id="MobiDB-lite"/>
    </source>
</evidence>
<sequence length="125" mass="14772">MQLRSDVKKKIDKDQEKAKARFDKNRKKPKSYSVGDLVRIERTVVNKEHQGKSKKLIPKLQGPYRIVKILPNDRFVVEDTPLTRKGNKRYENIIAIDKIHPWLNFNDYSSDDDNEMDSNENDKEE</sequence>
<proteinExistence type="predicted"/>
<feature type="compositionally biased region" description="Basic and acidic residues" evidence="1">
    <location>
        <begin position="1"/>
        <end position="23"/>
    </location>
</feature>
<dbReference type="EMBL" id="JACKWZ010000028">
    <property type="protein sequence ID" value="KAF9420876.1"/>
    <property type="molecule type" value="Genomic_DNA"/>
</dbReference>
<reference evidence="2" key="1">
    <citation type="submission" date="2020-08" db="EMBL/GenBank/DDBJ databases">
        <title>Spodoptera exigua strain:BAW_Kor-Di-RS1 Genome sequencing and assembly.</title>
        <authorList>
            <person name="Kim J."/>
            <person name="Nam H.Y."/>
            <person name="Kwon M."/>
            <person name="Choi J.H."/>
            <person name="Cho S.R."/>
            <person name="Kim G.-H."/>
        </authorList>
    </citation>
    <scope>NUCLEOTIDE SEQUENCE</scope>
    <source>
        <strain evidence="2">BAW_Kor-Di-RS1</strain>
        <tissue evidence="2">Whole-body</tissue>
    </source>
</reference>
<dbReference type="AlphaFoldDB" id="A0A835GMT1"/>
<protein>
    <submittedName>
        <fullName evidence="2">Uncharacterized protein</fullName>
    </submittedName>
</protein>
<accession>A0A835GMT1</accession>
<feature type="compositionally biased region" description="Acidic residues" evidence="1">
    <location>
        <begin position="109"/>
        <end position="125"/>
    </location>
</feature>
<gene>
    <name evidence="2" type="ORF">HW555_003062</name>
</gene>
<evidence type="ECO:0000313" key="3">
    <source>
        <dbReference type="Proteomes" id="UP000648187"/>
    </source>
</evidence>
<keyword evidence="3" id="KW-1185">Reference proteome</keyword>
<evidence type="ECO:0000313" key="2">
    <source>
        <dbReference type="EMBL" id="KAF9420876.1"/>
    </source>
</evidence>
<dbReference type="Proteomes" id="UP000648187">
    <property type="component" value="Unassembled WGS sequence"/>
</dbReference>